<evidence type="ECO:0000313" key="4">
    <source>
        <dbReference type="Proteomes" id="UP000001979"/>
    </source>
</evidence>
<sequence>MTEMNETTLNLLEPGSKAKVIQITGRGSARRRILDMGMVPGAEIEVIRKAPMGDPLEFLVKGYNLSLRKAEAELIVVQPLGA</sequence>
<dbReference type="PANTHER" id="PTHR42954">
    <property type="entry name" value="FE(2+) TRANSPORT PROTEIN A"/>
    <property type="match status" value="1"/>
</dbReference>
<keyword evidence="1" id="KW-0408">Iron</keyword>
<dbReference type="InterPro" id="IPR038157">
    <property type="entry name" value="FeoA_core_dom"/>
</dbReference>
<dbReference type="SUPFAM" id="SSF50037">
    <property type="entry name" value="C-terminal domain of transcriptional repressors"/>
    <property type="match status" value="1"/>
</dbReference>
<dbReference type="InterPro" id="IPR008988">
    <property type="entry name" value="Transcriptional_repressor_C"/>
</dbReference>
<dbReference type="InterPro" id="IPR052713">
    <property type="entry name" value="FeoA"/>
</dbReference>
<name>Q12XU3_METBU</name>
<proteinExistence type="predicted"/>
<dbReference type="GeneID" id="3996682"/>
<dbReference type="Pfam" id="PF04023">
    <property type="entry name" value="FeoA"/>
    <property type="match status" value="1"/>
</dbReference>
<dbReference type="GO" id="GO:0046914">
    <property type="term" value="F:transition metal ion binding"/>
    <property type="evidence" value="ECO:0007669"/>
    <property type="project" value="InterPro"/>
</dbReference>
<accession>Q12XU3</accession>
<protein>
    <submittedName>
        <fullName evidence="3">Ferrous iron transport protein A</fullName>
    </submittedName>
</protein>
<evidence type="ECO:0000313" key="3">
    <source>
        <dbReference type="EMBL" id="ABE51733.1"/>
    </source>
</evidence>
<dbReference type="Proteomes" id="UP000001979">
    <property type="component" value="Chromosome"/>
</dbReference>
<dbReference type="STRING" id="259564.Mbur_0777"/>
<dbReference type="InterPro" id="IPR007167">
    <property type="entry name" value="Fe-transptr_FeoA-like"/>
</dbReference>
<dbReference type="PANTHER" id="PTHR42954:SF2">
    <property type="entry name" value="FE(2+) TRANSPORT PROTEIN A"/>
    <property type="match status" value="1"/>
</dbReference>
<dbReference type="HOGENOM" id="CLU_150646_12_4_2"/>
<reference evidence="4" key="1">
    <citation type="journal article" date="2009" name="ISME J.">
        <title>The genome sequence of the psychrophilic archaeon, Methanococcoides burtonii: the role of genome evolution in cold adaptation.</title>
        <authorList>
            <person name="Allen M.A."/>
            <person name="Lauro F.M."/>
            <person name="Williams T.J."/>
            <person name="Burg D."/>
            <person name="Siddiqui K.S."/>
            <person name="De Francisci D."/>
            <person name="Chong K.W."/>
            <person name="Pilak O."/>
            <person name="Chew H.H."/>
            <person name="De Maere M.Z."/>
            <person name="Ting L."/>
            <person name="Katrib M."/>
            <person name="Ng C."/>
            <person name="Sowers K.R."/>
            <person name="Galperin M.Y."/>
            <person name="Anderson I.J."/>
            <person name="Ivanova N."/>
            <person name="Dalin E."/>
            <person name="Martinez M."/>
            <person name="Lapidus A."/>
            <person name="Hauser L."/>
            <person name="Land M."/>
            <person name="Thomas T."/>
            <person name="Cavicchioli R."/>
        </authorList>
    </citation>
    <scope>NUCLEOTIDE SEQUENCE [LARGE SCALE GENOMIC DNA]</scope>
    <source>
        <strain evidence="4">DSM 6242 / NBRC 107633 / OCM 468 / ACE-M</strain>
    </source>
</reference>
<dbReference type="EMBL" id="CP000300">
    <property type="protein sequence ID" value="ABE51733.1"/>
    <property type="molecule type" value="Genomic_DNA"/>
</dbReference>
<dbReference type="AlphaFoldDB" id="Q12XU3"/>
<organism evidence="3 4">
    <name type="scientific">Methanococcoides burtonii (strain DSM 6242 / NBRC 107633 / OCM 468 / ACE-M)</name>
    <dbReference type="NCBI Taxonomy" id="259564"/>
    <lineage>
        <taxon>Archaea</taxon>
        <taxon>Methanobacteriati</taxon>
        <taxon>Methanobacteriota</taxon>
        <taxon>Stenosarchaea group</taxon>
        <taxon>Methanomicrobia</taxon>
        <taxon>Methanosarcinales</taxon>
        <taxon>Methanosarcinaceae</taxon>
        <taxon>Methanococcoides</taxon>
    </lineage>
</organism>
<dbReference type="KEGG" id="mbu:Mbur_0777"/>
<keyword evidence="4" id="KW-1185">Reference proteome</keyword>
<feature type="domain" description="Ferrous iron transporter FeoA-like" evidence="2">
    <location>
        <begin position="7"/>
        <end position="79"/>
    </location>
</feature>
<evidence type="ECO:0000259" key="2">
    <source>
        <dbReference type="SMART" id="SM00899"/>
    </source>
</evidence>
<evidence type="ECO:0000256" key="1">
    <source>
        <dbReference type="ARBA" id="ARBA00023004"/>
    </source>
</evidence>
<dbReference type="SMART" id="SM00899">
    <property type="entry name" value="FeoA"/>
    <property type="match status" value="1"/>
</dbReference>
<dbReference type="RefSeq" id="WP_011498888.1">
    <property type="nucleotide sequence ID" value="NC_007955.1"/>
</dbReference>
<dbReference type="Gene3D" id="2.30.30.90">
    <property type="match status" value="1"/>
</dbReference>
<gene>
    <name evidence="3" type="ordered locus">Mbur_0777</name>
</gene>
<dbReference type="OrthoDB" id="87327at2157"/>